<feature type="region of interest" description="Disordered" evidence="1">
    <location>
        <begin position="1"/>
        <end position="23"/>
    </location>
</feature>
<keyword evidence="3" id="KW-1185">Reference proteome</keyword>
<reference evidence="2" key="2">
    <citation type="submission" date="2018-05" db="EMBL/GenBank/DDBJ databases">
        <title>OmerRS3 (Oryza meridionalis Reference Sequence Version 3).</title>
        <authorList>
            <person name="Zhang J."/>
            <person name="Kudrna D."/>
            <person name="Lee S."/>
            <person name="Talag J."/>
            <person name="Welchert J."/>
            <person name="Wing R.A."/>
        </authorList>
    </citation>
    <scope>NUCLEOTIDE SEQUENCE [LARGE SCALE GENOMIC DNA]</scope>
    <source>
        <strain evidence="2">cv. OR44</strain>
    </source>
</reference>
<dbReference type="AlphaFoldDB" id="A0A0E0CXD0"/>
<proteinExistence type="predicted"/>
<reference evidence="2" key="1">
    <citation type="submission" date="2015-04" db="UniProtKB">
        <authorList>
            <consortium name="EnsemblPlants"/>
        </authorList>
    </citation>
    <scope>IDENTIFICATION</scope>
</reference>
<evidence type="ECO:0000313" key="3">
    <source>
        <dbReference type="Proteomes" id="UP000008021"/>
    </source>
</evidence>
<name>A0A0E0CXD0_9ORYZ</name>
<dbReference type="HOGENOM" id="CLU_2100804_0_0_1"/>
<evidence type="ECO:0000256" key="1">
    <source>
        <dbReference type="SAM" id="MobiDB-lite"/>
    </source>
</evidence>
<dbReference type="EnsemblPlants" id="OMERI03G08390.3">
    <property type="protein sequence ID" value="OMERI03G08390.3"/>
    <property type="gene ID" value="OMERI03G08390"/>
</dbReference>
<protein>
    <submittedName>
        <fullName evidence="2">Uncharacterized protein</fullName>
    </submittedName>
</protein>
<accession>A0A0E0CXD0</accession>
<dbReference type="Gramene" id="OMERI03G08390.3">
    <property type="protein sequence ID" value="OMERI03G08390.3"/>
    <property type="gene ID" value="OMERI03G08390"/>
</dbReference>
<sequence length="116" mass="12443">MARLSRPMRAHSSSSSEGLAARASSLETEAKPCISLTTSAYLALLGLRPTVQAKTSAVAASDSPQVELVIIWNISSSERSSPMHSTKSVRMPLSCMLASSRRATRPLLTPCQWQKA</sequence>
<dbReference type="Proteomes" id="UP000008021">
    <property type="component" value="Chromosome 3"/>
</dbReference>
<organism evidence="2">
    <name type="scientific">Oryza meridionalis</name>
    <dbReference type="NCBI Taxonomy" id="40149"/>
    <lineage>
        <taxon>Eukaryota</taxon>
        <taxon>Viridiplantae</taxon>
        <taxon>Streptophyta</taxon>
        <taxon>Embryophyta</taxon>
        <taxon>Tracheophyta</taxon>
        <taxon>Spermatophyta</taxon>
        <taxon>Magnoliopsida</taxon>
        <taxon>Liliopsida</taxon>
        <taxon>Poales</taxon>
        <taxon>Poaceae</taxon>
        <taxon>BOP clade</taxon>
        <taxon>Oryzoideae</taxon>
        <taxon>Oryzeae</taxon>
        <taxon>Oryzinae</taxon>
        <taxon>Oryza</taxon>
    </lineage>
</organism>
<evidence type="ECO:0000313" key="2">
    <source>
        <dbReference type="EnsemblPlants" id="OMERI03G08390.3"/>
    </source>
</evidence>